<dbReference type="AlphaFoldDB" id="A0A176VJF3"/>
<evidence type="ECO:0000256" key="8">
    <source>
        <dbReference type="ARBA" id="ARBA00022729"/>
    </source>
</evidence>
<dbReference type="Proteomes" id="UP000077202">
    <property type="component" value="Unassembled WGS sequence"/>
</dbReference>
<dbReference type="FunFam" id="1.10.510.10:FF:000201">
    <property type="entry name" value="Leucine-rich repeat receptor-like serine/threonine-protein kinase"/>
    <property type="match status" value="1"/>
</dbReference>
<dbReference type="PROSITE" id="PS00107">
    <property type="entry name" value="PROTEIN_KINASE_ATP"/>
    <property type="match status" value="1"/>
</dbReference>
<dbReference type="GO" id="GO:0030154">
    <property type="term" value="P:cell differentiation"/>
    <property type="evidence" value="ECO:0007669"/>
    <property type="project" value="UniProtKB-KW"/>
</dbReference>
<evidence type="ECO:0000256" key="14">
    <source>
        <dbReference type="ARBA" id="ARBA00022989"/>
    </source>
</evidence>
<evidence type="ECO:0000256" key="2">
    <source>
        <dbReference type="ARBA" id="ARBA00008684"/>
    </source>
</evidence>
<dbReference type="SUPFAM" id="SSF52047">
    <property type="entry name" value="RNI-like"/>
    <property type="match status" value="2"/>
</dbReference>
<dbReference type="PROSITE" id="PS50011">
    <property type="entry name" value="PROTEIN_KINASE_DOM"/>
    <property type="match status" value="1"/>
</dbReference>
<dbReference type="Pfam" id="PF13855">
    <property type="entry name" value="LRR_8"/>
    <property type="match status" value="3"/>
</dbReference>
<dbReference type="GO" id="GO:0004674">
    <property type="term" value="F:protein serine/threonine kinase activity"/>
    <property type="evidence" value="ECO:0007669"/>
    <property type="project" value="UniProtKB-KW"/>
</dbReference>
<feature type="signal peptide" evidence="19">
    <location>
        <begin position="1"/>
        <end position="29"/>
    </location>
</feature>
<dbReference type="GO" id="GO:0033612">
    <property type="term" value="F:receptor serine/threonine kinase binding"/>
    <property type="evidence" value="ECO:0007669"/>
    <property type="project" value="TreeGrafter"/>
</dbReference>
<dbReference type="FunFam" id="3.30.200.20:FF:000292">
    <property type="entry name" value="Leucine-rich repeat receptor-like serine/threonine-protein kinase BAM1"/>
    <property type="match status" value="1"/>
</dbReference>
<accession>A0A176VJF3</accession>
<evidence type="ECO:0000256" key="13">
    <source>
        <dbReference type="ARBA" id="ARBA00022840"/>
    </source>
</evidence>
<evidence type="ECO:0000256" key="15">
    <source>
        <dbReference type="ARBA" id="ARBA00023136"/>
    </source>
</evidence>
<dbReference type="InterPro" id="IPR017441">
    <property type="entry name" value="Protein_kinase_ATP_BS"/>
</dbReference>
<dbReference type="InterPro" id="IPR032675">
    <property type="entry name" value="LRR_dom_sf"/>
</dbReference>
<keyword evidence="9" id="KW-0677">Repeat</keyword>
<evidence type="ECO:0000313" key="22">
    <source>
        <dbReference type="Proteomes" id="UP000077202"/>
    </source>
</evidence>
<dbReference type="Gene3D" id="3.80.10.10">
    <property type="entry name" value="Ribonuclease Inhibitor"/>
    <property type="match status" value="6"/>
</dbReference>
<comment type="subcellular location">
    <subcellularLocation>
        <location evidence="1">Membrane</location>
        <topology evidence="1">Single-pass membrane protein</topology>
    </subcellularLocation>
</comment>
<evidence type="ECO:0000256" key="6">
    <source>
        <dbReference type="ARBA" id="ARBA00022679"/>
    </source>
</evidence>
<feature type="binding site" evidence="17">
    <location>
        <position position="745"/>
    </location>
    <ligand>
        <name>ATP</name>
        <dbReference type="ChEBI" id="CHEBI:30616"/>
    </ligand>
</feature>
<dbReference type="PRINTS" id="PR00019">
    <property type="entry name" value="LEURICHRPT"/>
</dbReference>
<keyword evidence="13 17" id="KW-0067">ATP-binding</keyword>
<dbReference type="InterPro" id="IPR050647">
    <property type="entry name" value="Plant_LRR-RLKs"/>
</dbReference>
<keyword evidence="10 17" id="KW-0547">Nucleotide-binding</keyword>
<feature type="transmembrane region" description="Helical" evidence="18">
    <location>
        <begin position="654"/>
        <end position="678"/>
    </location>
</feature>
<evidence type="ECO:0000256" key="18">
    <source>
        <dbReference type="SAM" id="Phobius"/>
    </source>
</evidence>
<keyword evidence="22" id="KW-1185">Reference proteome</keyword>
<dbReference type="GO" id="GO:0009791">
    <property type="term" value="P:post-embryonic development"/>
    <property type="evidence" value="ECO:0007669"/>
    <property type="project" value="UniProtKB-ARBA"/>
</dbReference>
<keyword evidence="16" id="KW-0325">Glycoprotein</keyword>
<dbReference type="InterPro" id="IPR000719">
    <property type="entry name" value="Prot_kinase_dom"/>
</dbReference>
<dbReference type="FunFam" id="3.80.10.10:FF:000383">
    <property type="entry name" value="Leucine-rich repeat receptor protein kinase EMS1"/>
    <property type="match status" value="2"/>
</dbReference>
<keyword evidence="8 19" id="KW-0732">Signal</keyword>
<feature type="chain" id="PRO_5008051829" description="non-specific serine/threonine protein kinase" evidence="19">
    <location>
        <begin position="30"/>
        <end position="1034"/>
    </location>
</feature>
<evidence type="ECO:0000256" key="9">
    <source>
        <dbReference type="ARBA" id="ARBA00022737"/>
    </source>
</evidence>
<dbReference type="FunFam" id="3.80.10.10:FF:000233">
    <property type="entry name" value="Leucine-rich repeat receptor-like protein kinase TDR"/>
    <property type="match status" value="1"/>
</dbReference>
<keyword evidence="11" id="KW-0418">Kinase</keyword>
<evidence type="ECO:0000256" key="1">
    <source>
        <dbReference type="ARBA" id="ARBA00004167"/>
    </source>
</evidence>
<dbReference type="Pfam" id="PF08263">
    <property type="entry name" value="LRRNT_2"/>
    <property type="match status" value="1"/>
</dbReference>
<evidence type="ECO:0000256" key="19">
    <source>
        <dbReference type="SAM" id="SignalP"/>
    </source>
</evidence>
<evidence type="ECO:0000256" key="10">
    <source>
        <dbReference type="ARBA" id="ARBA00022741"/>
    </source>
</evidence>
<dbReference type="InterPro" id="IPR001611">
    <property type="entry name" value="Leu-rich_rpt"/>
</dbReference>
<evidence type="ECO:0000256" key="5">
    <source>
        <dbReference type="ARBA" id="ARBA00022614"/>
    </source>
</evidence>
<comment type="similarity">
    <text evidence="2">Belongs to the protein kinase superfamily. Ser/Thr protein kinase family.</text>
</comment>
<evidence type="ECO:0000256" key="17">
    <source>
        <dbReference type="PROSITE-ProRule" id="PRU10141"/>
    </source>
</evidence>
<evidence type="ECO:0000256" key="4">
    <source>
        <dbReference type="ARBA" id="ARBA00022527"/>
    </source>
</evidence>
<dbReference type="GO" id="GO:0005524">
    <property type="term" value="F:ATP binding"/>
    <property type="evidence" value="ECO:0007669"/>
    <property type="project" value="UniProtKB-UniRule"/>
</dbReference>
<evidence type="ECO:0000256" key="12">
    <source>
        <dbReference type="ARBA" id="ARBA00022782"/>
    </source>
</evidence>
<gene>
    <name evidence="21" type="ORF">AXG93_3661s1130</name>
</gene>
<comment type="caution">
    <text evidence="21">The sequence shown here is derived from an EMBL/GenBank/DDBJ whole genome shotgun (WGS) entry which is preliminary data.</text>
</comment>
<dbReference type="Pfam" id="PF07714">
    <property type="entry name" value="PK_Tyr_Ser-Thr"/>
    <property type="match status" value="1"/>
</dbReference>
<sequence>MAALVGTLGALLRMVVLCLWLHIPYPVRGLSTDGQVLLVFKASMQDVDGVLENWNAADATPCSWNGVTCDQSSSVVELNFHNANLTGPVPAILCQLPKLSKLNVSWNYLVGTIPTGFLECAALELLDLSYNLIVDVLPVDIWELPSLLVLNLSYNNFSGHIPESYGKFPKLTHLDLSANLLEGSIPSHIGNVSTLVLFEAHMNTFNSSLPVELGNLKHLEVLGLSWCLLQGNIPASLGETNLTALYLEDNSLAGSIPPELGKLKRLVVLDLSNNSLTGGIPRELMFLPNLRELQLYQNKLSGQIPAEFGNLTSLVEIDLSENQLVGPIPESVSFLTSLELIHFHTNSLNGSIPTGIGSLPGLYDLKLFNNLLTGQIPARLGEPSRLQTLDVSSNSLVGLIPRGLCTGGALDTLILFDNELSGDIPEDLGSCPSLQRIRLQNNKLNGSVPVGLWSYPLVKHVDLSNNELDGDITFEKVTTSMLEALYVNNNLFSGSFPTQVGSLANLIILIASNNNFHGELPKELGDLNFLTKLELANNDLTGPIPTSLSQCERLSTLNLSGNQLVGEIPSVLGSLPALNVLDLSHNKLSGPVPPELGELHLSDYNFSYNNLSGVLPEPFAESPLESSFDGNPALCLSSAGCGGSRVKKSTSSAGVAWVVIGTFGAALTILLVGACLFWRKYRTAYQYWNNKDPDLTWSLTSFQKVSFTEEEVMESLDEDNVLGSGGSGKVYKVTLSDGQAVAVKKLWTSPKGEARHDNGFKAEVETLGKIRHRNIVKLLCCCTNQKSNLLVYEYMPNGSVGDILHSPKTSSILDWPTRYKIAVGAAEGLAYLHHDCVPHIVHRDVKSNNILLDLNFEAHVADFGLAKLLEVTPEKLESMSAVAGSFGYIAPEYGYTLKVTEKSDTYSFGVVLLELVTGRKPLEPEFGDGDIVKWVTKKIETKAGALEVLDGKIRASAQEDMMLVLKVGLLCTNYSPSHRPTMRDVVQMLMEACPKTQGVKYKKESAPTKFSPSQQPSAHSALFASTACKWDGRI</sequence>
<dbReference type="SMART" id="SM00220">
    <property type="entry name" value="S_TKc"/>
    <property type="match status" value="1"/>
</dbReference>
<keyword evidence="6" id="KW-0808">Transferase</keyword>
<dbReference type="SUPFAM" id="SSF56112">
    <property type="entry name" value="Protein kinase-like (PK-like)"/>
    <property type="match status" value="1"/>
</dbReference>
<dbReference type="FunFam" id="3.80.10.10:FF:000400">
    <property type="entry name" value="Nuclear pore complex protein NUP107"/>
    <property type="match status" value="1"/>
</dbReference>
<keyword evidence="5" id="KW-0433">Leucine-rich repeat</keyword>
<dbReference type="Gene3D" id="3.30.200.20">
    <property type="entry name" value="Phosphorylase Kinase, domain 1"/>
    <property type="match status" value="1"/>
</dbReference>
<dbReference type="InterPro" id="IPR001245">
    <property type="entry name" value="Ser-Thr/Tyr_kinase_cat_dom"/>
</dbReference>
<evidence type="ECO:0000256" key="7">
    <source>
        <dbReference type="ARBA" id="ARBA00022692"/>
    </source>
</evidence>
<protein>
    <recommendedName>
        <fullName evidence="3">non-specific serine/threonine protein kinase</fullName>
        <ecNumber evidence="3">2.7.11.1</ecNumber>
    </recommendedName>
</protein>
<feature type="domain" description="Protein kinase" evidence="20">
    <location>
        <begin position="716"/>
        <end position="990"/>
    </location>
</feature>
<reference evidence="21" key="1">
    <citation type="submission" date="2016-03" db="EMBL/GenBank/DDBJ databases">
        <title>Mechanisms controlling the formation of the plant cell surface in tip-growing cells are functionally conserved among land plants.</title>
        <authorList>
            <person name="Honkanen S."/>
            <person name="Jones V.A."/>
            <person name="Morieri G."/>
            <person name="Champion C."/>
            <person name="Hetherington A.J."/>
            <person name="Kelly S."/>
            <person name="Saint-Marcoux D."/>
            <person name="Proust H."/>
            <person name="Prescott H."/>
            <person name="Dolan L."/>
        </authorList>
    </citation>
    <scope>NUCLEOTIDE SEQUENCE [LARGE SCALE GENOMIC DNA]</scope>
    <source>
        <tissue evidence="21">Whole gametophyte</tissue>
    </source>
</reference>
<evidence type="ECO:0000259" key="20">
    <source>
        <dbReference type="PROSITE" id="PS50011"/>
    </source>
</evidence>
<name>A0A176VJF3_MARPO</name>
<dbReference type="EMBL" id="LVLJ01003529">
    <property type="protein sequence ID" value="OAE21088.1"/>
    <property type="molecule type" value="Genomic_DNA"/>
</dbReference>
<keyword evidence="12" id="KW-0221">Differentiation</keyword>
<keyword evidence="14 18" id="KW-1133">Transmembrane helix</keyword>
<dbReference type="PROSITE" id="PS00108">
    <property type="entry name" value="PROTEIN_KINASE_ST"/>
    <property type="match status" value="1"/>
</dbReference>
<organism evidence="21 22">
    <name type="scientific">Marchantia polymorpha subsp. ruderalis</name>
    <dbReference type="NCBI Taxonomy" id="1480154"/>
    <lineage>
        <taxon>Eukaryota</taxon>
        <taxon>Viridiplantae</taxon>
        <taxon>Streptophyta</taxon>
        <taxon>Embryophyta</taxon>
        <taxon>Marchantiophyta</taxon>
        <taxon>Marchantiopsida</taxon>
        <taxon>Marchantiidae</taxon>
        <taxon>Marchantiales</taxon>
        <taxon>Marchantiaceae</taxon>
        <taxon>Marchantia</taxon>
    </lineage>
</organism>
<dbReference type="GO" id="GO:0016020">
    <property type="term" value="C:membrane"/>
    <property type="evidence" value="ECO:0007669"/>
    <property type="project" value="UniProtKB-SubCell"/>
</dbReference>
<dbReference type="PANTHER" id="PTHR48056">
    <property type="entry name" value="LRR RECEPTOR-LIKE SERINE/THREONINE-PROTEIN KINASE-RELATED"/>
    <property type="match status" value="1"/>
</dbReference>
<evidence type="ECO:0000256" key="16">
    <source>
        <dbReference type="ARBA" id="ARBA00023180"/>
    </source>
</evidence>
<evidence type="ECO:0000256" key="11">
    <source>
        <dbReference type="ARBA" id="ARBA00022777"/>
    </source>
</evidence>
<evidence type="ECO:0000313" key="21">
    <source>
        <dbReference type="EMBL" id="OAE21088.1"/>
    </source>
</evidence>
<dbReference type="PANTHER" id="PTHR48056:SF44">
    <property type="entry name" value="RECEPTOR PROTEIN KINASE CLAVATA1"/>
    <property type="match status" value="1"/>
</dbReference>
<dbReference type="SMR" id="A0A176VJF3"/>
<dbReference type="Pfam" id="PF00560">
    <property type="entry name" value="LRR_1"/>
    <property type="match status" value="3"/>
</dbReference>
<keyword evidence="15 18" id="KW-0472">Membrane</keyword>
<proteinExistence type="inferred from homology"/>
<dbReference type="InterPro" id="IPR008271">
    <property type="entry name" value="Ser/Thr_kinase_AS"/>
</dbReference>
<dbReference type="Gene3D" id="1.10.510.10">
    <property type="entry name" value="Transferase(Phosphotransferase) domain 1"/>
    <property type="match status" value="1"/>
</dbReference>
<dbReference type="InterPro" id="IPR011009">
    <property type="entry name" value="Kinase-like_dom_sf"/>
</dbReference>
<dbReference type="InterPro" id="IPR003591">
    <property type="entry name" value="Leu-rich_rpt_typical-subtyp"/>
</dbReference>
<keyword evidence="7 18" id="KW-0812">Transmembrane</keyword>
<dbReference type="SMART" id="SM00369">
    <property type="entry name" value="LRR_TYP"/>
    <property type="match status" value="10"/>
</dbReference>
<keyword evidence="4" id="KW-0723">Serine/threonine-protein kinase</keyword>
<dbReference type="EC" id="2.7.11.1" evidence="3"/>
<evidence type="ECO:0000256" key="3">
    <source>
        <dbReference type="ARBA" id="ARBA00012513"/>
    </source>
</evidence>
<dbReference type="InterPro" id="IPR013210">
    <property type="entry name" value="LRR_N_plant-typ"/>
</dbReference>